<keyword evidence="1" id="KW-0472">Membrane</keyword>
<dbReference type="Proteomes" id="UP001206128">
    <property type="component" value="Unassembled WGS sequence"/>
</dbReference>
<keyword evidence="1" id="KW-1133">Transmembrane helix</keyword>
<comment type="caution">
    <text evidence="2">The sequence shown here is derived from an EMBL/GenBank/DDBJ whole genome shotgun (WGS) entry which is preliminary data.</text>
</comment>
<keyword evidence="1" id="KW-0812">Transmembrane</keyword>
<organism evidence="2 3">
    <name type="scientific">Goodfellowiella coeruleoviolacea</name>
    <dbReference type="NCBI Taxonomy" id="334858"/>
    <lineage>
        <taxon>Bacteria</taxon>
        <taxon>Bacillati</taxon>
        <taxon>Actinomycetota</taxon>
        <taxon>Actinomycetes</taxon>
        <taxon>Pseudonocardiales</taxon>
        <taxon>Pseudonocardiaceae</taxon>
        <taxon>Goodfellowiella</taxon>
    </lineage>
</organism>
<proteinExistence type="predicted"/>
<accession>A0AAE3GFG7</accession>
<reference evidence="2" key="1">
    <citation type="submission" date="2022-06" db="EMBL/GenBank/DDBJ databases">
        <title>Genomic Encyclopedia of Archaeal and Bacterial Type Strains, Phase II (KMG-II): from individual species to whole genera.</title>
        <authorList>
            <person name="Goeker M."/>
        </authorList>
    </citation>
    <scope>NUCLEOTIDE SEQUENCE</scope>
    <source>
        <strain evidence="2">DSM 43935</strain>
    </source>
</reference>
<protein>
    <submittedName>
        <fullName evidence="2">Uncharacterized protein</fullName>
    </submittedName>
</protein>
<dbReference type="EMBL" id="JAMTCK010000007">
    <property type="protein sequence ID" value="MCP2166380.1"/>
    <property type="molecule type" value="Genomic_DNA"/>
</dbReference>
<feature type="transmembrane region" description="Helical" evidence="1">
    <location>
        <begin position="77"/>
        <end position="100"/>
    </location>
</feature>
<evidence type="ECO:0000313" key="3">
    <source>
        <dbReference type="Proteomes" id="UP001206128"/>
    </source>
</evidence>
<sequence>MVGCAALGPFPQPVPLLFLIAAVGVANASFALMRTFGMALLGGVAAASIALAGIPFVTCSSDRFTDVFTCAPQAPTWHLTGAVIVASLSGASLVLARVAAKAAADDHLGRIERRLVAVQRELAVVRGRTGADDGDD</sequence>
<gene>
    <name evidence="2" type="ORF">LX83_003248</name>
</gene>
<feature type="transmembrane region" description="Helical" evidence="1">
    <location>
        <begin position="12"/>
        <end position="32"/>
    </location>
</feature>
<feature type="transmembrane region" description="Helical" evidence="1">
    <location>
        <begin position="39"/>
        <end position="57"/>
    </location>
</feature>
<evidence type="ECO:0000256" key="1">
    <source>
        <dbReference type="SAM" id="Phobius"/>
    </source>
</evidence>
<dbReference type="AlphaFoldDB" id="A0AAE3GFG7"/>
<evidence type="ECO:0000313" key="2">
    <source>
        <dbReference type="EMBL" id="MCP2166380.1"/>
    </source>
</evidence>
<dbReference type="RefSeq" id="WP_253772205.1">
    <property type="nucleotide sequence ID" value="NZ_JAMTCK010000007.1"/>
</dbReference>
<keyword evidence="3" id="KW-1185">Reference proteome</keyword>
<name>A0AAE3GFG7_9PSEU</name>